<dbReference type="AlphaFoldDB" id="A0A1I6G2J3"/>
<proteinExistence type="predicted"/>
<evidence type="ECO:0000256" key="1">
    <source>
        <dbReference type="SAM" id="SignalP"/>
    </source>
</evidence>
<protein>
    <recommendedName>
        <fullName evidence="4">SH3 domain-containing protein</fullName>
    </recommendedName>
</protein>
<sequence length="392" mass="42521">MMFRICAMICLFCGSSLAAQDVRDGLSNWYARFEALEALGGFEIAADIIHYTGQSQITADLQIYDVGAPCAATLEYTFCPALRLATNEYGSAQVHVLQSQYLSNGLGDDAVEISFRIGQAPEVYRLALSTGPRRDTASLFTGADVAPIWQGIAFRGPHVCEEMMCSADVFAQAKQPQPAGLPHGLHFIRDDAGRDLGNISFWDSPTGPSATGALFGLFGSPVAHETQFTFDRQAAEALSLKVTTRDANSIAQWSGHLLIDTRSHPPRGTLFIGNEIFLVTLTPVGTSPSTPEDEYDTPGFGIYKYTYRLRDIPANSSLNLRSAADRTSAIVGTLAGNVQGLQVITCLPEIDNIMFEEFTAAQQAATLARVWCNITTGTVQGWMPGRYLVINR</sequence>
<dbReference type="Proteomes" id="UP000199478">
    <property type="component" value="Unassembled WGS sequence"/>
</dbReference>
<feature type="signal peptide" evidence="1">
    <location>
        <begin position="1"/>
        <end position="18"/>
    </location>
</feature>
<dbReference type="STRING" id="390270.SAMN04488005_0958"/>
<accession>A0A1I6G2J3</accession>
<dbReference type="Gene3D" id="2.30.30.40">
    <property type="entry name" value="SH3 Domains"/>
    <property type="match status" value="1"/>
</dbReference>
<evidence type="ECO:0008006" key="4">
    <source>
        <dbReference type="Google" id="ProtNLM"/>
    </source>
</evidence>
<evidence type="ECO:0000313" key="2">
    <source>
        <dbReference type="EMBL" id="SFR36350.1"/>
    </source>
</evidence>
<keyword evidence="3" id="KW-1185">Reference proteome</keyword>
<organism evidence="2 3">
    <name type="scientific">Yoonia tamlensis</name>
    <dbReference type="NCBI Taxonomy" id="390270"/>
    <lineage>
        <taxon>Bacteria</taxon>
        <taxon>Pseudomonadati</taxon>
        <taxon>Pseudomonadota</taxon>
        <taxon>Alphaproteobacteria</taxon>
        <taxon>Rhodobacterales</taxon>
        <taxon>Paracoccaceae</taxon>
        <taxon>Yoonia</taxon>
    </lineage>
</organism>
<dbReference type="EMBL" id="FOYP01000001">
    <property type="protein sequence ID" value="SFR36350.1"/>
    <property type="molecule type" value="Genomic_DNA"/>
</dbReference>
<reference evidence="3" key="1">
    <citation type="submission" date="2016-10" db="EMBL/GenBank/DDBJ databases">
        <authorList>
            <person name="Varghese N."/>
            <person name="Submissions S."/>
        </authorList>
    </citation>
    <scope>NUCLEOTIDE SEQUENCE [LARGE SCALE GENOMIC DNA]</scope>
    <source>
        <strain evidence="3">DSM 26879</strain>
    </source>
</reference>
<keyword evidence="1" id="KW-0732">Signal</keyword>
<evidence type="ECO:0000313" key="3">
    <source>
        <dbReference type="Proteomes" id="UP000199478"/>
    </source>
</evidence>
<name>A0A1I6G2J3_9RHOB</name>
<gene>
    <name evidence="2" type="ORF">SAMN04488005_0958</name>
</gene>
<feature type="chain" id="PRO_5011561682" description="SH3 domain-containing protein" evidence="1">
    <location>
        <begin position="19"/>
        <end position="392"/>
    </location>
</feature>